<dbReference type="EC" id="2.1.1.298" evidence="6"/>
<evidence type="ECO:0000313" key="6">
    <source>
        <dbReference type="EMBL" id="OFV68981.1"/>
    </source>
</evidence>
<dbReference type="GO" id="GO:0005840">
    <property type="term" value="C:ribosome"/>
    <property type="evidence" value="ECO:0007669"/>
    <property type="project" value="UniProtKB-KW"/>
</dbReference>
<reference evidence="6 7" key="1">
    <citation type="submission" date="2015-09" db="EMBL/GenBank/DDBJ databases">
        <title>Genome sequence of Acetobacterium wieringae DSM 1911.</title>
        <authorList>
            <person name="Poehlein A."/>
            <person name="Bengelsdorf F.R."/>
            <person name="Schiel-Bengelsdorf B."/>
            <person name="Duerre P."/>
            <person name="Daniel R."/>
        </authorList>
    </citation>
    <scope>NUCLEOTIDE SEQUENCE [LARGE SCALE GENOMIC DNA]</scope>
    <source>
        <strain evidence="6 7">DSM 1911</strain>
    </source>
</reference>
<dbReference type="AlphaFoldDB" id="A0A1F2PE58"/>
<dbReference type="OrthoDB" id="5420534at2"/>
<name>A0A1F2PE58_9FIRM</name>
<keyword evidence="2 6" id="KW-0808">Transferase</keyword>
<dbReference type="InterPro" id="IPR036390">
    <property type="entry name" value="WH_DNA-bd_sf"/>
</dbReference>
<comment type="caution">
    <text evidence="6">The sequence shown here is derived from an EMBL/GenBank/DDBJ whole genome shotgun (WGS) entry which is preliminary data.</text>
</comment>
<dbReference type="SUPFAM" id="SSF46785">
    <property type="entry name" value="Winged helix' DNA-binding domain"/>
    <property type="match status" value="1"/>
</dbReference>
<evidence type="ECO:0000256" key="3">
    <source>
        <dbReference type="ARBA" id="ARBA00022691"/>
    </source>
</evidence>
<dbReference type="STRING" id="52694.ACWI_35180"/>
<dbReference type="EMBL" id="LKEU01000050">
    <property type="protein sequence ID" value="OFV68981.1"/>
    <property type="molecule type" value="Genomic_DNA"/>
</dbReference>
<dbReference type="Gene3D" id="3.40.50.150">
    <property type="entry name" value="Vaccinia Virus protein VP39"/>
    <property type="match status" value="1"/>
</dbReference>
<dbReference type="PROSITE" id="PS51683">
    <property type="entry name" value="SAM_OMT_II"/>
    <property type="match status" value="1"/>
</dbReference>
<evidence type="ECO:0000259" key="4">
    <source>
        <dbReference type="Pfam" id="PF00891"/>
    </source>
</evidence>
<keyword evidence="6" id="KW-0689">Ribosomal protein</keyword>
<keyword evidence="3" id="KW-0949">S-adenosyl-L-methionine</keyword>
<accession>A0A1F2PE58</accession>
<gene>
    <name evidence="6" type="primary">prmB</name>
    <name evidence="6" type="ORF">ACWI_35180</name>
</gene>
<dbReference type="GO" id="GO:0008171">
    <property type="term" value="F:O-methyltransferase activity"/>
    <property type="evidence" value="ECO:0007669"/>
    <property type="project" value="InterPro"/>
</dbReference>
<organism evidence="6 7">
    <name type="scientific">Acetobacterium wieringae</name>
    <dbReference type="NCBI Taxonomy" id="52694"/>
    <lineage>
        <taxon>Bacteria</taxon>
        <taxon>Bacillati</taxon>
        <taxon>Bacillota</taxon>
        <taxon>Clostridia</taxon>
        <taxon>Eubacteriales</taxon>
        <taxon>Eubacteriaceae</taxon>
        <taxon>Acetobacterium</taxon>
    </lineage>
</organism>
<dbReference type="InterPro" id="IPR001077">
    <property type="entry name" value="COMT_C"/>
</dbReference>
<dbReference type="Pfam" id="PF00891">
    <property type="entry name" value="Methyltransf_2"/>
    <property type="match status" value="1"/>
</dbReference>
<dbReference type="PANTHER" id="PTHR43712">
    <property type="entry name" value="PUTATIVE (AFU_ORTHOLOGUE AFUA_4G14580)-RELATED"/>
    <property type="match status" value="1"/>
</dbReference>
<protein>
    <submittedName>
        <fullName evidence="6">50S ribosomal protein L3 glutamine methyltransferase</fullName>
        <ecNumber evidence="6">2.1.1.298</ecNumber>
    </submittedName>
</protein>
<dbReference type="InterPro" id="IPR036388">
    <property type="entry name" value="WH-like_DNA-bd_sf"/>
</dbReference>
<dbReference type="CDD" id="cd02440">
    <property type="entry name" value="AdoMet_MTases"/>
    <property type="match status" value="1"/>
</dbReference>
<evidence type="ECO:0000313" key="7">
    <source>
        <dbReference type="Proteomes" id="UP000176244"/>
    </source>
</evidence>
<feature type="domain" description="O-methyltransferase C-terminal" evidence="4">
    <location>
        <begin position="144"/>
        <end position="304"/>
    </location>
</feature>
<proteinExistence type="predicted"/>
<keyword evidence="6" id="KW-0687">Ribonucleoprotein</keyword>
<dbReference type="InterPro" id="IPR029063">
    <property type="entry name" value="SAM-dependent_MTases_sf"/>
</dbReference>
<evidence type="ECO:0000256" key="2">
    <source>
        <dbReference type="ARBA" id="ARBA00022679"/>
    </source>
</evidence>
<dbReference type="Pfam" id="PF08100">
    <property type="entry name" value="Dimerisation"/>
    <property type="match status" value="1"/>
</dbReference>
<evidence type="ECO:0000259" key="5">
    <source>
        <dbReference type="Pfam" id="PF08100"/>
    </source>
</evidence>
<dbReference type="InterPro" id="IPR016461">
    <property type="entry name" value="COMT-like"/>
</dbReference>
<dbReference type="PANTHER" id="PTHR43712:SF2">
    <property type="entry name" value="O-METHYLTRANSFERASE CICE"/>
    <property type="match status" value="1"/>
</dbReference>
<evidence type="ECO:0000256" key="1">
    <source>
        <dbReference type="ARBA" id="ARBA00022603"/>
    </source>
</evidence>
<dbReference type="RefSeq" id="WP_084633842.1">
    <property type="nucleotide sequence ID" value="NZ_LKEU01000050.1"/>
</dbReference>
<sequence>MVMKGYDPKTNGGQYLEDLATAYWVSDALFTALEMDLFQTIDDFGIRGASLAELAPKLGANESALKRYLALLKSLGLLGQHQNIYYNQLITKEYLLKESPLYQGDSILWRKNLRDDWTTLKASLIAGGRVNFLPEDISETELNRRRANYIRAMDNVAKLKAQDCTAFFTELSGAILDVGTGSGAMALAFLEAFPDTEATLLDIKQMLPQTQKLVAATTFSDRVCYHPANILEPDWGLTQKYQLIILSNIVHAYAEAENEQVLKTAASHLSDDGIILIHDFFNEHHPVKAHLSDINMFLNTYNGKVFSGAWVSAELGKHDLVTSPLMPLATDTALIFAARSQSALDRLCFKQDTN</sequence>
<dbReference type="GO" id="GO:0032259">
    <property type="term" value="P:methylation"/>
    <property type="evidence" value="ECO:0007669"/>
    <property type="project" value="UniProtKB-KW"/>
</dbReference>
<feature type="domain" description="O-methyltransferase dimerisation" evidence="5">
    <location>
        <begin position="18"/>
        <end position="87"/>
    </location>
</feature>
<dbReference type="InterPro" id="IPR012967">
    <property type="entry name" value="COMT_dimerisation"/>
</dbReference>
<keyword evidence="1 6" id="KW-0489">Methyltransferase</keyword>
<dbReference type="SUPFAM" id="SSF53335">
    <property type="entry name" value="S-adenosyl-L-methionine-dependent methyltransferases"/>
    <property type="match status" value="1"/>
</dbReference>
<dbReference type="Proteomes" id="UP000176244">
    <property type="component" value="Unassembled WGS sequence"/>
</dbReference>
<dbReference type="GO" id="GO:0046983">
    <property type="term" value="F:protein dimerization activity"/>
    <property type="evidence" value="ECO:0007669"/>
    <property type="project" value="InterPro"/>
</dbReference>
<dbReference type="Gene3D" id="1.10.10.10">
    <property type="entry name" value="Winged helix-like DNA-binding domain superfamily/Winged helix DNA-binding domain"/>
    <property type="match status" value="1"/>
</dbReference>